<gene>
    <name evidence="1" type="ORF">AALO_G00251320</name>
</gene>
<reference evidence="1" key="1">
    <citation type="submission" date="2020-10" db="EMBL/GenBank/DDBJ databases">
        <title>Chromosome-scale genome assembly of the Allis shad, Alosa alosa.</title>
        <authorList>
            <person name="Margot Z."/>
            <person name="Christophe K."/>
            <person name="Cabau C."/>
            <person name="Louis A."/>
            <person name="Berthelot C."/>
            <person name="Parey E."/>
            <person name="Roest Crollius H."/>
            <person name="Montfort J."/>
            <person name="Robinson-Rechavi M."/>
            <person name="Bucao C."/>
            <person name="Bouchez O."/>
            <person name="Gislard M."/>
            <person name="Lluch J."/>
            <person name="Milhes M."/>
            <person name="Lampietro C."/>
            <person name="Lopez Roques C."/>
            <person name="Donnadieu C."/>
            <person name="Braasch I."/>
            <person name="Desvignes T."/>
            <person name="Postlethwait J."/>
            <person name="Bobe J."/>
            <person name="Guiguen Y."/>
        </authorList>
    </citation>
    <scope>NUCLEOTIDE SEQUENCE</scope>
    <source>
        <strain evidence="1">M-15738</strain>
        <tissue evidence="1">Blood</tissue>
    </source>
</reference>
<name>A0AAV6FSM8_9TELE</name>
<accession>A0AAV6FSM8</accession>
<dbReference type="Gene3D" id="2.40.128.20">
    <property type="match status" value="1"/>
</dbReference>
<evidence type="ECO:0000313" key="2">
    <source>
        <dbReference type="Proteomes" id="UP000823561"/>
    </source>
</evidence>
<organism evidence="1 2">
    <name type="scientific">Alosa alosa</name>
    <name type="common">allis shad</name>
    <dbReference type="NCBI Taxonomy" id="278164"/>
    <lineage>
        <taxon>Eukaryota</taxon>
        <taxon>Metazoa</taxon>
        <taxon>Chordata</taxon>
        <taxon>Craniata</taxon>
        <taxon>Vertebrata</taxon>
        <taxon>Euteleostomi</taxon>
        <taxon>Actinopterygii</taxon>
        <taxon>Neopterygii</taxon>
        <taxon>Teleostei</taxon>
        <taxon>Clupei</taxon>
        <taxon>Clupeiformes</taxon>
        <taxon>Clupeoidei</taxon>
        <taxon>Clupeidae</taxon>
        <taxon>Alosa</taxon>
    </lineage>
</organism>
<keyword evidence="2" id="KW-1185">Reference proteome</keyword>
<comment type="caution">
    <text evidence="1">The sequence shown here is derived from an EMBL/GenBank/DDBJ whole genome shotgun (WGS) entry which is preliminary data.</text>
</comment>
<proteinExistence type="predicted"/>
<dbReference type="InterPro" id="IPR012674">
    <property type="entry name" value="Calycin"/>
</dbReference>
<protein>
    <recommendedName>
        <fullName evidence="3">Cytosolic fatty-acid binding proteins domain-containing protein</fullName>
    </recommendedName>
</protein>
<evidence type="ECO:0000313" key="1">
    <source>
        <dbReference type="EMBL" id="KAG5264222.1"/>
    </source>
</evidence>
<evidence type="ECO:0008006" key="3">
    <source>
        <dbReference type="Google" id="ProtNLM"/>
    </source>
</evidence>
<dbReference type="Proteomes" id="UP000823561">
    <property type="component" value="Chromosome 20"/>
</dbReference>
<dbReference type="AlphaFoldDB" id="A0AAV6FSM8"/>
<dbReference type="SUPFAM" id="SSF50814">
    <property type="entry name" value="Lipocalins"/>
    <property type="match status" value="1"/>
</dbReference>
<dbReference type="EMBL" id="JADWDJ010000020">
    <property type="protein sequence ID" value="KAG5264222.1"/>
    <property type="molecule type" value="Genomic_DNA"/>
</dbReference>
<sequence length="85" mass="9672">MSQALIGWLSHHLAAEMIEKPHMSPDQTQHPRDQSRPDAAAIMAEKFVGTWKMVESEHFDEYFKALGMKGFILVLRAESGGSSWW</sequence>